<comment type="caution">
    <text evidence="2">The sequence shown here is derived from an EMBL/GenBank/DDBJ whole genome shotgun (WGS) entry which is preliminary data.</text>
</comment>
<gene>
    <name evidence="2" type="ORF">PROFUN_00178</name>
</gene>
<dbReference type="Proteomes" id="UP000241769">
    <property type="component" value="Unassembled WGS sequence"/>
</dbReference>
<evidence type="ECO:0000313" key="3">
    <source>
        <dbReference type="Proteomes" id="UP000241769"/>
    </source>
</evidence>
<keyword evidence="3" id="KW-1185">Reference proteome</keyword>
<name>A0A2P6P0U8_9EUKA</name>
<reference evidence="2 3" key="1">
    <citation type="journal article" date="2018" name="Genome Biol. Evol.">
        <title>Multiple Roots of Fruiting Body Formation in Amoebozoa.</title>
        <authorList>
            <person name="Hillmann F."/>
            <person name="Forbes G."/>
            <person name="Novohradska S."/>
            <person name="Ferling I."/>
            <person name="Riege K."/>
            <person name="Groth M."/>
            <person name="Westermann M."/>
            <person name="Marz M."/>
            <person name="Spaller T."/>
            <person name="Winckler T."/>
            <person name="Schaap P."/>
            <person name="Glockner G."/>
        </authorList>
    </citation>
    <scope>NUCLEOTIDE SEQUENCE [LARGE SCALE GENOMIC DNA]</scope>
    <source>
        <strain evidence="2 3">Jena</strain>
    </source>
</reference>
<keyword evidence="1" id="KW-1133">Transmembrane helix</keyword>
<proteinExistence type="predicted"/>
<accession>A0A2P6P0U8</accession>
<dbReference type="EMBL" id="MDYQ01000001">
    <property type="protein sequence ID" value="PRP89836.1"/>
    <property type="molecule type" value="Genomic_DNA"/>
</dbReference>
<organism evidence="2 3">
    <name type="scientific">Planoprotostelium fungivorum</name>
    <dbReference type="NCBI Taxonomy" id="1890364"/>
    <lineage>
        <taxon>Eukaryota</taxon>
        <taxon>Amoebozoa</taxon>
        <taxon>Evosea</taxon>
        <taxon>Variosea</taxon>
        <taxon>Cavosteliida</taxon>
        <taxon>Cavosteliaceae</taxon>
        <taxon>Planoprotostelium</taxon>
    </lineage>
</organism>
<keyword evidence="1" id="KW-0472">Membrane</keyword>
<sequence length="204" mass="21468">MPSRENCAPTLEDALGFTVTSYSFQLLYPINNTQTMKVLLLTLGLAVCLVSAGSFAAEGPAGAVAYKSNEASRLLAIASILRGGEDDADDRGLLSDINIIGNFIGGKKNRIDAINDFGGDFSGFGNKRNFLSGAFGQSDDDFVFDLVQSILARSNRAGSLKRSSGSADPLSILRDLNVIGNFIGGKENRIDAINGYKGIGSGAF</sequence>
<evidence type="ECO:0000313" key="2">
    <source>
        <dbReference type="EMBL" id="PRP89836.1"/>
    </source>
</evidence>
<protein>
    <submittedName>
        <fullName evidence="2">Uncharacterized protein</fullName>
    </submittedName>
</protein>
<keyword evidence="1" id="KW-0812">Transmembrane</keyword>
<dbReference type="InParanoid" id="A0A2P6P0U8"/>
<feature type="transmembrane region" description="Helical" evidence="1">
    <location>
        <begin position="38"/>
        <end position="57"/>
    </location>
</feature>
<evidence type="ECO:0000256" key="1">
    <source>
        <dbReference type="SAM" id="Phobius"/>
    </source>
</evidence>
<dbReference type="AlphaFoldDB" id="A0A2P6P0U8"/>